<keyword evidence="8" id="KW-1185">Reference proteome</keyword>
<evidence type="ECO:0000313" key="7">
    <source>
        <dbReference type="EMBL" id="KIZ03171.1"/>
    </source>
</evidence>
<evidence type="ECO:0000259" key="6">
    <source>
        <dbReference type="PROSITE" id="PS50086"/>
    </source>
</evidence>
<feature type="region of interest" description="Disordered" evidence="5">
    <location>
        <begin position="1014"/>
        <end position="1152"/>
    </location>
</feature>
<proteinExistence type="inferred from homology"/>
<dbReference type="Pfam" id="PF00082">
    <property type="entry name" value="Peptidase_S8"/>
    <property type="match status" value="1"/>
</dbReference>
<feature type="compositionally biased region" description="Low complexity" evidence="5">
    <location>
        <begin position="1106"/>
        <end position="1122"/>
    </location>
</feature>
<dbReference type="OrthoDB" id="10256524at2759"/>
<dbReference type="GO" id="GO:0031267">
    <property type="term" value="F:small GTPase binding"/>
    <property type="evidence" value="ECO:0007669"/>
    <property type="project" value="TreeGrafter"/>
</dbReference>
<comment type="similarity">
    <text evidence="4">Belongs to the peptidase S8 family.</text>
</comment>
<dbReference type="PROSITE" id="PS50086">
    <property type="entry name" value="TBC_RABGAP"/>
    <property type="match status" value="1"/>
</dbReference>
<evidence type="ECO:0000256" key="4">
    <source>
        <dbReference type="PROSITE-ProRule" id="PRU01240"/>
    </source>
</evidence>
<keyword evidence="3" id="KW-0720">Serine protease</keyword>
<dbReference type="GeneID" id="25737663"/>
<dbReference type="SUPFAM" id="SSF52743">
    <property type="entry name" value="Subtilisin-like"/>
    <property type="match status" value="1"/>
</dbReference>
<evidence type="ECO:0000256" key="1">
    <source>
        <dbReference type="ARBA" id="ARBA00022670"/>
    </source>
</evidence>
<dbReference type="Gene3D" id="1.10.472.80">
    <property type="entry name" value="Ypt/Rab-GAP domain of gyp1p, domain 3"/>
    <property type="match status" value="1"/>
</dbReference>
<keyword evidence="2" id="KW-0378">Hydrolase</keyword>
<feature type="region of interest" description="Disordered" evidence="5">
    <location>
        <begin position="1304"/>
        <end position="1433"/>
    </location>
</feature>
<feature type="compositionally biased region" description="Acidic residues" evidence="5">
    <location>
        <begin position="1020"/>
        <end position="1042"/>
    </location>
</feature>
<evidence type="ECO:0000256" key="5">
    <source>
        <dbReference type="SAM" id="MobiDB-lite"/>
    </source>
</evidence>
<dbReference type="Pfam" id="PF00566">
    <property type="entry name" value="RabGAP-TBC"/>
    <property type="match status" value="1"/>
</dbReference>
<feature type="non-terminal residue" evidence="7">
    <location>
        <position position="1433"/>
    </location>
</feature>
<gene>
    <name evidence="7" type="ORF">MNEG_4786</name>
</gene>
<dbReference type="InterPro" id="IPR050302">
    <property type="entry name" value="Rab_GAP_TBC_domain"/>
</dbReference>
<organism evidence="7 8">
    <name type="scientific">Monoraphidium neglectum</name>
    <dbReference type="NCBI Taxonomy" id="145388"/>
    <lineage>
        <taxon>Eukaryota</taxon>
        <taxon>Viridiplantae</taxon>
        <taxon>Chlorophyta</taxon>
        <taxon>core chlorophytes</taxon>
        <taxon>Chlorophyceae</taxon>
        <taxon>CS clade</taxon>
        <taxon>Sphaeropleales</taxon>
        <taxon>Selenastraceae</taxon>
        <taxon>Monoraphidium</taxon>
    </lineage>
</organism>
<dbReference type="PANTHER" id="PTHR47219:SF20">
    <property type="entry name" value="TBC1 DOMAIN FAMILY MEMBER 2B"/>
    <property type="match status" value="1"/>
</dbReference>
<dbReference type="STRING" id="145388.A0A0D2NCY3"/>
<protein>
    <recommendedName>
        <fullName evidence="6">Rab-GAP TBC domain-containing protein</fullName>
    </recommendedName>
</protein>
<dbReference type="SMART" id="SM00164">
    <property type="entry name" value="TBC"/>
    <property type="match status" value="1"/>
</dbReference>
<dbReference type="InterPro" id="IPR036852">
    <property type="entry name" value="Peptidase_S8/S53_dom_sf"/>
</dbReference>
<dbReference type="PROSITE" id="PS51892">
    <property type="entry name" value="SUBTILASE"/>
    <property type="match status" value="1"/>
</dbReference>
<dbReference type="RefSeq" id="XP_013902190.1">
    <property type="nucleotide sequence ID" value="XM_014046736.1"/>
</dbReference>
<keyword evidence="1" id="KW-0645">Protease</keyword>
<evidence type="ECO:0000256" key="3">
    <source>
        <dbReference type="ARBA" id="ARBA00022825"/>
    </source>
</evidence>
<dbReference type="InterPro" id="IPR000195">
    <property type="entry name" value="Rab-GAP-TBC_dom"/>
</dbReference>
<dbReference type="InterPro" id="IPR023828">
    <property type="entry name" value="Peptidase_S8_Ser-AS"/>
</dbReference>
<dbReference type="Gene3D" id="3.40.50.200">
    <property type="entry name" value="Peptidase S8/S53 domain"/>
    <property type="match status" value="1"/>
</dbReference>
<reference evidence="7 8" key="1">
    <citation type="journal article" date="2013" name="BMC Genomics">
        <title>Reconstruction of the lipid metabolism for the microalga Monoraphidium neglectum from its genome sequence reveals characteristics suitable for biofuel production.</title>
        <authorList>
            <person name="Bogen C."/>
            <person name="Al-Dilaimi A."/>
            <person name="Albersmeier A."/>
            <person name="Wichmann J."/>
            <person name="Grundmann M."/>
            <person name="Rupp O."/>
            <person name="Lauersen K.J."/>
            <person name="Blifernez-Klassen O."/>
            <person name="Kalinowski J."/>
            <person name="Goesmann A."/>
            <person name="Mussgnug J.H."/>
            <person name="Kruse O."/>
        </authorList>
    </citation>
    <scope>NUCLEOTIDE SEQUENCE [LARGE SCALE GENOMIC DNA]</scope>
    <source>
        <strain evidence="7 8">SAG 48.87</strain>
    </source>
</reference>
<dbReference type="GO" id="GO:0005096">
    <property type="term" value="F:GTPase activator activity"/>
    <property type="evidence" value="ECO:0007669"/>
    <property type="project" value="TreeGrafter"/>
</dbReference>
<feature type="compositionally biased region" description="Basic and acidic residues" evidence="5">
    <location>
        <begin position="1065"/>
        <end position="1074"/>
    </location>
</feature>
<dbReference type="PROSITE" id="PS00138">
    <property type="entry name" value="SUBTILASE_SER"/>
    <property type="match status" value="1"/>
</dbReference>
<feature type="compositionally biased region" description="Low complexity" evidence="5">
    <location>
        <begin position="1422"/>
        <end position="1433"/>
    </location>
</feature>
<feature type="compositionally biased region" description="Acidic residues" evidence="5">
    <location>
        <begin position="1075"/>
        <end position="1084"/>
    </location>
</feature>
<dbReference type="GO" id="GO:0006508">
    <property type="term" value="P:proteolysis"/>
    <property type="evidence" value="ECO:0007669"/>
    <property type="project" value="UniProtKB-KW"/>
</dbReference>
<dbReference type="EMBL" id="KK100900">
    <property type="protein sequence ID" value="KIZ03171.1"/>
    <property type="molecule type" value="Genomic_DNA"/>
</dbReference>
<feature type="compositionally biased region" description="Low complexity" evidence="5">
    <location>
        <begin position="1345"/>
        <end position="1363"/>
    </location>
</feature>
<dbReference type="Proteomes" id="UP000054498">
    <property type="component" value="Unassembled WGS sequence"/>
</dbReference>
<accession>A0A0D2NCY3</accession>
<evidence type="ECO:0000313" key="8">
    <source>
        <dbReference type="Proteomes" id="UP000054498"/>
    </source>
</evidence>
<feature type="compositionally biased region" description="Polar residues" evidence="5">
    <location>
        <begin position="1138"/>
        <end position="1149"/>
    </location>
</feature>
<feature type="compositionally biased region" description="Gly residues" evidence="5">
    <location>
        <begin position="1408"/>
        <end position="1421"/>
    </location>
</feature>
<comment type="caution">
    <text evidence="4">Lacks conserved residue(s) required for the propagation of feature annotation.</text>
</comment>
<dbReference type="SUPFAM" id="SSF47923">
    <property type="entry name" value="Ypt/Rab-GAP domain of gyp1p"/>
    <property type="match status" value="1"/>
</dbReference>
<dbReference type="KEGG" id="mng:MNEG_4786"/>
<feature type="compositionally biased region" description="Low complexity" evidence="5">
    <location>
        <begin position="1090"/>
        <end position="1099"/>
    </location>
</feature>
<dbReference type="GO" id="GO:0004252">
    <property type="term" value="F:serine-type endopeptidase activity"/>
    <property type="evidence" value="ECO:0007669"/>
    <property type="project" value="InterPro"/>
</dbReference>
<name>A0A0D2NCY3_9CHLO</name>
<evidence type="ECO:0000256" key="2">
    <source>
        <dbReference type="ARBA" id="ARBA00022801"/>
    </source>
</evidence>
<dbReference type="PANTHER" id="PTHR47219">
    <property type="entry name" value="RAB GTPASE-ACTIVATING PROTEIN 1-LIKE"/>
    <property type="match status" value="1"/>
</dbReference>
<dbReference type="InterPro" id="IPR035969">
    <property type="entry name" value="Rab-GAP_TBC_sf"/>
</dbReference>
<sequence>MPCPSLAIPTAADILRAIDWTIKNRVSAAYGQVCSINLSLGGSDFYTSPCAGDVYQAVFAEARGAGILVAVAAGNEGKRGSLSSPSCAPAAVSVGAVYDSGFGTALWGGSAACSDDTTAADLVTCFSNSATYLTVLAPGAMIKAGGVSYGGTSQATPHVAAAIAVLKASAPAATPDQIVAALRDGGKPVRDSRNALTTPRLDLDSSTQLLAARTGDKTPPADVAVKINGGAAYTGSPHVTLAISAIDPSGVAQACISNDVAVTDCSNYQDFLSALPWTLAPGDDGPRSVLVWLKDFKGNTMAAPARADVILDTQPPSGAAIVISGGSAATASRTVMLSLAGADAGGGPLHMCLSNSGNAMACMPYAAFTATKPWTLAAGGDGDRKVHLFLRDRAQNVARASATIRLDTQPPTGCEVKLAGSAGHSGVTGSLQVTLSVSASDAGQISRMCIANSDAKMLDKGGCSAWQPFAAQQHWMLADGADGSRSVAVLLSDEAGNIMRAAAAGTIVLDTQPPAAARLVVNHGMPTVWTNNLALEVSGTDLTGITDMCVTDNPAAATPGAACPAGFEPFVASRAWQLALGGDGPHKVRVWLSDGLGHVTPAPAEATFVLDTLSATRAITINAGARFTASKAVNVSVAVPARGVDASGSLLVCISETATTPADCKGSDWQPYGKVRAFVLKSSSQGVRRLRAFLRDAQANVSAGGAETTIVYDSMPPTTNVKALNFSAAAISRNAATLAFNASATVDAVSGVTTFLVGMSFVAGALLLQLLPDEAAAFGCFAAVVRDVLPGYYAPTMTALQVDQELFRHLVREHHPRLAAHLDELGVDPGGPLPGWLLSGFVNCLPFESALRVWDVAFLERSPAPLMRVCLAMVEIYGAALLGSADVLDAGQLLHAMPSMTFDASRLIAVADRAFGDITNNNLQALQHCFRAELQQKRETQQAVDAQRRKAALERTGSAAAMAAVHSTGSLSVAAVAAAADAAAQGLPEAVSEAQRRANAVAPAPALPAVAGSVAAGEVEQGEEDQSEDEEGLEEGEDADEDERVHVQAQVQVQRPSLKGGKGACGEEQRRFEHEEEQGEGAEEGDGRSPRQLQGSQQGAQGGGPASPRSSRSSPVPSAFAAVNSRKKEQQQQQQQQPACTGNVDTGASSRWAEFKEHSTHFGGSAEDAADAVAGAAQASAAIATPVAAPAAAALRPAAAARAGAASVPSEDPELYNEASDDFEESEGVNLLLVPQSQPAAPGCGRPGALAVACSGGAGCGSPGGGGDGGGSGGGVSAHRYRILDKPTARRGCLAAAYDIAASPGLLPPTRTPLTSAPVGGAGDAKGEPIPGANPGRRPQRQRSDGSAAAAAGAGVDPVSSGSFDSGVWQLARRSSTLRSGEEEWVDVVPSSSPGGWMAAAVGPHARPGGGGGGGGPGGRHAGAVVGRQPGPV</sequence>
<dbReference type="InterPro" id="IPR000209">
    <property type="entry name" value="Peptidase_S8/S53_dom"/>
</dbReference>
<feature type="domain" description="Rab-GAP TBC" evidence="6">
    <location>
        <begin position="659"/>
        <end position="861"/>
    </location>
</feature>